<evidence type="ECO:0000313" key="2">
    <source>
        <dbReference type="Proteomes" id="UP001595796"/>
    </source>
</evidence>
<dbReference type="RefSeq" id="WP_162799716.1">
    <property type="nucleotide sequence ID" value="NZ_JBHSJF010000003.1"/>
</dbReference>
<protein>
    <submittedName>
        <fullName evidence="1">Uncharacterized protein</fullName>
    </submittedName>
</protein>
<evidence type="ECO:0000313" key="1">
    <source>
        <dbReference type="EMBL" id="MFC5067099.1"/>
    </source>
</evidence>
<dbReference type="Proteomes" id="UP001595796">
    <property type="component" value="Unassembled WGS sequence"/>
</dbReference>
<name>A0ABV9YY49_9HYPH</name>
<reference evidence="2" key="1">
    <citation type="journal article" date="2019" name="Int. J. Syst. Evol. Microbiol.">
        <title>The Global Catalogue of Microorganisms (GCM) 10K type strain sequencing project: providing services to taxonomists for standard genome sequencing and annotation.</title>
        <authorList>
            <consortium name="The Broad Institute Genomics Platform"/>
            <consortium name="The Broad Institute Genome Sequencing Center for Infectious Disease"/>
            <person name="Wu L."/>
            <person name="Ma J."/>
        </authorList>
    </citation>
    <scope>NUCLEOTIDE SEQUENCE [LARGE SCALE GENOMIC DNA]</scope>
    <source>
        <strain evidence="2">CGMCC 1.16444</strain>
    </source>
</reference>
<dbReference type="EMBL" id="JBHSJF010000003">
    <property type="protein sequence ID" value="MFC5067099.1"/>
    <property type="molecule type" value="Genomic_DNA"/>
</dbReference>
<comment type="caution">
    <text evidence="1">The sequence shown here is derived from an EMBL/GenBank/DDBJ whole genome shotgun (WGS) entry which is preliminary data.</text>
</comment>
<keyword evidence="2" id="KW-1185">Reference proteome</keyword>
<gene>
    <name evidence="1" type="ORF">ACFPFW_03610</name>
</gene>
<proteinExistence type="predicted"/>
<accession>A0ABV9YY49</accession>
<organism evidence="1 2">
    <name type="scientific">Flaviflagellibacter deserti</name>
    <dbReference type="NCBI Taxonomy" id="2267266"/>
    <lineage>
        <taxon>Bacteria</taxon>
        <taxon>Pseudomonadati</taxon>
        <taxon>Pseudomonadota</taxon>
        <taxon>Alphaproteobacteria</taxon>
        <taxon>Hyphomicrobiales</taxon>
        <taxon>Flaviflagellibacter</taxon>
    </lineage>
</organism>
<sequence length="70" mass="7883">MMDVSEFRDESERLAREAASEPNPIIRKMLETQAIFFSSVAQAEAAETDASIFQVRRLIRRGPGNRRSAA</sequence>